<gene>
    <name evidence="1" type="ORF">UFOVP460_30</name>
</gene>
<dbReference type="EMBL" id="LR796434">
    <property type="protein sequence ID" value="CAB4144318.1"/>
    <property type="molecule type" value="Genomic_DNA"/>
</dbReference>
<dbReference type="InterPro" id="IPR007499">
    <property type="entry name" value="ERF_bacteria_virus"/>
</dbReference>
<proteinExistence type="predicted"/>
<sequence length="261" mass="28151">MSVFDYLNQMHTNTAENQQALFQALINFVAETKDIHADSVNPFHGSKYASLSAHLEVLKPLAAKHGLAIIQMPTGTEGTVGVTTIVIHKDGGYIKSDAEIPAEKGISGQQAGILYSYIRRYSLASIAGCATDDDDAELDRQIRTKTPAAKKAYVAPSAAPAFQQATVPFVSPKSAEPAGDVLVPFGDHKGKPLSSLPLVEPNREVKFGDLTYFAKRWTPKPFGDNPNPSARDLKVKAEAQRLFERLSSGAAPAQTTDEIPF</sequence>
<accession>A0A6J5MCJ6</accession>
<name>A0A6J5MCJ6_9CAUD</name>
<organism evidence="1">
    <name type="scientific">uncultured Caudovirales phage</name>
    <dbReference type="NCBI Taxonomy" id="2100421"/>
    <lineage>
        <taxon>Viruses</taxon>
        <taxon>Duplodnaviria</taxon>
        <taxon>Heunggongvirae</taxon>
        <taxon>Uroviricota</taxon>
        <taxon>Caudoviricetes</taxon>
        <taxon>Peduoviridae</taxon>
        <taxon>Maltschvirus</taxon>
        <taxon>Maltschvirus maltsch</taxon>
    </lineage>
</organism>
<dbReference type="Pfam" id="PF04404">
    <property type="entry name" value="ERF"/>
    <property type="match status" value="1"/>
</dbReference>
<evidence type="ECO:0000313" key="1">
    <source>
        <dbReference type="EMBL" id="CAB4144318.1"/>
    </source>
</evidence>
<protein>
    <submittedName>
        <fullName evidence="1">Essential recombination function protein</fullName>
    </submittedName>
</protein>
<reference evidence="1" key="1">
    <citation type="submission" date="2020-04" db="EMBL/GenBank/DDBJ databases">
        <authorList>
            <person name="Chiriac C."/>
            <person name="Salcher M."/>
            <person name="Ghai R."/>
            <person name="Kavagutti S V."/>
        </authorList>
    </citation>
    <scope>NUCLEOTIDE SEQUENCE</scope>
</reference>